<dbReference type="EMBL" id="KN818246">
    <property type="protein sequence ID" value="KIL64906.1"/>
    <property type="molecule type" value="Genomic_DNA"/>
</dbReference>
<name>A0A0C2X6J9_AMAMK</name>
<reference evidence="1 2" key="1">
    <citation type="submission" date="2014-04" db="EMBL/GenBank/DDBJ databases">
        <title>Evolutionary Origins and Diversification of the Mycorrhizal Mutualists.</title>
        <authorList>
            <consortium name="DOE Joint Genome Institute"/>
            <consortium name="Mycorrhizal Genomics Consortium"/>
            <person name="Kohler A."/>
            <person name="Kuo A."/>
            <person name="Nagy L.G."/>
            <person name="Floudas D."/>
            <person name="Copeland A."/>
            <person name="Barry K.W."/>
            <person name="Cichocki N."/>
            <person name="Veneault-Fourrey C."/>
            <person name="LaButti K."/>
            <person name="Lindquist E.A."/>
            <person name="Lipzen A."/>
            <person name="Lundell T."/>
            <person name="Morin E."/>
            <person name="Murat C."/>
            <person name="Riley R."/>
            <person name="Ohm R."/>
            <person name="Sun H."/>
            <person name="Tunlid A."/>
            <person name="Henrissat B."/>
            <person name="Grigoriev I.V."/>
            <person name="Hibbett D.S."/>
            <person name="Martin F."/>
        </authorList>
    </citation>
    <scope>NUCLEOTIDE SEQUENCE [LARGE SCALE GENOMIC DNA]</scope>
    <source>
        <strain evidence="1 2">Koide BX008</strain>
    </source>
</reference>
<evidence type="ECO:0000313" key="1">
    <source>
        <dbReference type="EMBL" id="KIL64906.1"/>
    </source>
</evidence>
<dbReference type="AlphaFoldDB" id="A0A0C2X6J9"/>
<gene>
    <name evidence="1" type="ORF">M378DRAFT_162779</name>
</gene>
<proteinExistence type="predicted"/>
<dbReference type="Proteomes" id="UP000054549">
    <property type="component" value="Unassembled WGS sequence"/>
</dbReference>
<protein>
    <submittedName>
        <fullName evidence="1">Uncharacterized protein</fullName>
    </submittedName>
</protein>
<organism evidence="1 2">
    <name type="scientific">Amanita muscaria (strain Koide BX008)</name>
    <dbReference type="NCBI Taxonomy" id="946122"/>
    <lineage>
        <taxon>Eukaryota</taxon>
        <taxon>Fungi</taxon>
        <taxon>Dikarya</taxon>
        <taxon>Basidiomycota</taxon>
        <taxon>Agaricomycotina</taxon>
        <taxon>Agaricomycetes</taxon>
        <taxon>Agaricomycetidae</taxon>
        <taxon>Agaricales</taxon>
        <taxon>Pluteineae</taxon>
        <taxon>Amanitaceae</taxon>
        <taxon>Amanita</taxon>
    </lineage>
</organism>
<dbReference type="InParanoid" id="A0A0C2X6J9"/>
<keyword evidence="2" id="KW-1185">Reference proteome</keyword>
<dbReference type="HOGENOM" id="CLU_2775426_0_0_1"/>
<sequence>MFSSCLQTPIQSHKSSNIALDLQIHLSPQSSDPTSNCPHERLPTVFQIPFTTLVDVWRRSLQPSSLNYI</sequence>
<evidence type="ECO:0000313" key="2">
    <source>
        <dbReference type="Proteomes" id="UP000054549"/>
    </source>
</evidence>
<accession>A0A0C2X6J9</accession>